<evidence type="ECO:0000313" key="6">
    <source>
        <dbReference type="Proteomes" id="UP000434957"/>
    </source>
</evidence>
<evidence type="ECO:0000313" key="2">
    <source>
        <dbReference type="EMBL" id="KAE8954455.1"/>
    </source>
</evidence>
<dbReference type="EMBL" id="QXFU01009740">
    <property type="protein sequence ID" value="KAE8954487.1"/>
    <property type="molecule type" value="Genomic_DNA"/>
</dbReference>
<feature type="transmembrane region" description="Helical" evidence="1">
    <location>
        <begin position="26"/>
        <end position="47"/>
    </location>
</feature>
<organism evidence="4 6">
    <name type="scientific">Phytophthora rubi</name>
    <dbReference type="NCBI Taxonomy" id="129364"/>
    <lineage>
        <taxon>Eukaryota</taxon>
        <taxon>Sar</taxon>
        <taxon>Stramenopiles</taxon>
        <taxon>Oomycota</taxon>
        <taxon>Peronosporomycetes</taxon>
        <taxon>Peronosporales</taxon>
        <taxon>Peronosporaceae</taxon>
        <taxon>Phytophthora</taxon>
    </lineage>
</organism>
<evidence type="ECO:0000256" key="1">
    <source>
        <dbReference type="SAM" id="Phobius"/>
    </source>
</evidence>
<evidence type="ECO:0000313" key="7">
    <source>
        <dbReference type="Proteomes" id="UP000435112"/>
    </source>
</evidence>
<keyword evidence="1" id="KW-0812">Transmembrane</keyword>
<evidence type="ECO:0000313" key="4">
    <source>
        <dbReference type="EMBL" id="KAE9262839.1"/>
    </source>
</evidence>
<reference evidence="4 6" key="1">
    <citation type="submission" date="2018-08" db="EMBL/GenBank/DDBJ databases">
        <title>Genomic investigation of the strawberry pathogen Phytophthora fragariae indicates pathogenicity is determined by transcriptional variation in three key races.</title>
        <authorList>
            <person name="Adams T.M."/>
            <person name="Armitage A.D."/>
            <person name="Sobczyk M.K."/>
            <person name="Bates H.J."/>
            <person name="Dunwell J.M."/>
            <person name="Nellist C.F."/>
            <person name="Harrison R.J."/>
        </authorList>
    </citation>
    <scope>NUCLEOTIDE SEQUENCE [LARGE SCALE GENOMIC DNA]</scope>
    <source>
        <strain evidence="2 5">SCRP249</strain>
        <strain evidence="3 7">SCRP324</strain>
        <strain evidence="4 6">SCRP333</strain>
    </source>
</reference>
<evidence type="ECO:0000313" key="5">
    <source>
        <dbReference type="Proteomes" id="UP000429607"/>
    </source>
</evidence>
<dbReference type="Proteomes" id="UP000434957">
    <property type="component" value="Unassembled WGS sequence"/>
</dbReference>
<dbReference type="SUPFAM" id="SSF52266">
    <property type="entry name" value="SGNH hydrolase"/>
    <property type="match status" value="1"/>
</dbReference>
<sequence length="104" mass="11512">MAEKSTLLSPLPVAANTWPTKTKRSLLVVFTLAAYIAWSFGALDTVLQRTSIRPRLRPVILLVGDSLTEKGTIPKTNGWVTLLQSDYRRSVNVVPRGLSGYNTR</sequence>
<evidence type="ECO:0008006" key="8">
    <source>
        <dbReference type="Google" id="ProtNLM"/>
    </source>
</evidence>
<dbReference type="Gene3D" id="3.40.50.1110">
    <property type="entry name" value="SGNH hydrolase"/>
    <property type="match status" value="1"/>
</dbReference>
<dbReference type="AlphaFoldDB" id="A0A6A4AXE8"/>
<proteinExistence type="predicted"/>
<dbReference type="Proteomes" id="UP000429607">
    <property type="component" value="Unassembled WGS sequence"/>
</dbReference>
<name>A0A6A4AXE8_9STRA</name>
<dbReference type="EMBL" id="QXFT01009361">
    <property type="protein sequence ID" value="KAE9262839.1"/>
    <property type="molecule type" value="Genomic_DNA"/>
</dbReference>
<gene>
    <name evidence="2" type="ORF">PR001_g32485</name>
    <name evidence="3" type="ORF">PR002_g32074</name>
    <name evidence="4" type="ORF">PR003_g33388</name>
</gene>
<protein>
    <recommendedName>
        <fullName evidence="8">SGNH hydrolase-type esterase domain-containing protein</fullName>
    </recommendedName>
</protein>
<dbReference type="EMBL" id="QXFV01009865">
    <property type="protein sequence ID" value="KAE8954455.1"/>
    <property type="molecule type" value="Genomic_DNA"/>
</dbReference>
<dbReference type="InterPro" id="IPR036514">
    <property type="entry name" value="SGNH_hydro_sf"/>
</dbReference>
<dbReference type="OrthoDB" id="165207at2759"/>
<evidence type="ECO:0000313" key="3">
    <source>
        <dbReference type="EMBL" id="KAE8954487.1"/>
    </source>
</evidence>
<accession>A0A6A4AXE8</accession>
<keyword evidence="1" id="KW-0472">Membrane</keyword>
<dbReference type="Proteomes" id="UP000435112">
    <property type="component" value="Unassembled WGS sequence"/>
</dbReference>
<keyword evidence="1" id="KW-1133">Transmembrane helix</keyword>
<keyword evidence="6" id="KW-1185">Reference proteome</keyword>
<comment type="caution">
    <text evidence="4">The sequence shown here is derived from an EMBL/GenBank/DDBJ whole genome shotgun (WGS) entry which is preliminary data.</text>
</comment>